<accession>A0A1S4MZF3</accession>
<dbReference type="GO" id="GO:0005524">
    <property type="term" value="F:ATP binding"/>
    <property type="evidence" value="ECO:0007669"/>
    <property type="project" value="UniProtKB-KW"/>
</dbReference>
<evidence type="ECO:0000259" key="18">
    <source>
        <dbReference type="Pfam" id="PF08264"/>
    </source>
</evidence>
<evidence type="ECO:0000256" key="10">
    <source>
        <dbReference type="ARBA" id="ARBA00023054"/>
    </source>
</evidence>
<dbReference type="EC" id="6.1.1.9" evidence="4"/>
<evidence type="ECO:0000259" key="16">
    <source>
        <dbReference type="Pfam" id="PF00043"/>
    </source>
</evidence>
<dbReference type="FunFam" id="3.90.740.10:FF:000005">
    <property type="entry name" value="Valine--tRNA ligase, mitochondrial"/>
    <property type="match status" value="1"/>
</dbReference>
<dbReference type="VEuPathDB" id="VectorBase:PHUM537490"/>
<comment type="subcellular location">
    <subcellularLocation>
        <location evidence="1">Cytoplasm</location>
    </subcellularLocation>
</comment>
<dbReference type="InterPro" id="IPR014729">
    <property type="entry name" value="Rossmann-like_a/b/a_fold"/>
</dbReference>
<keyword evidence="5" id="KW-0963">Cytoplasm</keyword>
<dbReference type="EnsemblMetazoa" id="PHUM537490-RA">
    <property type="protein sequence ID" value="PHUM537490-PA"/>
    <property type="gene ID" value="PHUM537490"/>
</dbReference>
<evidence type="ECO:0000256" key="5">
    <source>
        <dbReference type="ARBA" id="ARBA00022490"/>
    </source>
</evidence>
<dbReference type="Pfam" id="PF08264">
    <property type="entry name" value="Anticodon_1"/>
    <property type="match status" value="1"/>
</dbReference>
<dbReference type="PROSITE" id="PS00178">
    <property type="entry name" value="AA_TRNA_LIGASE_I"/>
    <property type="match status" value="1"/>
</dbReference>
<feature type="compositionally biased region" description="Low complexity" evidence="15">
    <location>
        <begin position="1153"/>
        <end position="1163"/>
    </location>
</feature>
<feature type="domain" description="Aminoacyl-tRNA synthetase class Ia" evidence="17">
    <location>
        <begin position="99"/>
        <end position="211"/>
    </location>
</feature>
<feature type="domain" description="Methionyl/Valyl/Leucyl/Isoleucyl-tRNA synthetase anticodon-binding" evidence="18">
    <location>
        <begin position="937"/>
        <end position="1087"/>
    </location>
</feature>
<dbReference type="SUPFAM" id="SSF50677">
    <property type="entry name" value="ValRS/IleRS/LeuRS editing domain"/>
    <property type="match status" value="1"/>
</dbReference>
<dbReference type="Pfam" id="PF00133">
    <property type="entry name" value="tRNA-synt_1"/>
    <property type="match status" value="2"/>
</dbReference>
<organism evidence="19 20">
    <name type="scientific">Pediculus humanus subsp. corporis</name>
    <name type="common">Body louse</name>
    <dbReference type="NCBI Taxonomy" id="121224"/>
    <lineage>
        <taxon>Eukaryota</taxon>
        <taxon>Metazoa</taxon>
        <taxon>Ecdysozoa</taxon>
        <taxon>Arthropoda</taxon>
        <taxon>Hexapoda</taxon>
        <taxon>Insecta</taxon>
        <taxon>Pterygota</taxon>
        <taxon>Neoptera</taxon>
        <taxon>Paraneoptera</taxon>
        <taxon>Psocodea</taxon>
        <taxon>Troctomorpha</taxon>
        <taxon>Phthiraptera</taxon>
        <taxon>Anoplura</taxon>
        <taxon>Pediculidae</taxon>
        <taxon>Pediculus</taxon>
    </lineage>
</organism>
<dbReference type="CDD" id="cd10308">
    <property type="entry name" value="GST_C_eEF1b_like"/>
    <property type="match status" value="1"/>
</dbReference>
<feature type="region of interest" description="Disordered" evidence="15">
    <location>
        <begin position="1147"/>
        <end position="1169"/>
    </location>
</feature>
<keyword evidence="20" id="KW-1185">Reference proteome</keyword>
<dbReference type="Proteomes" id="UP000009046">
    <property type="component" value="Unassembled WGS sequence"/>
</dbReference>
<dbReference type="InterPro" id="IPR002303">
    <property type="entry name" value="Valyl-tRNA_ligase"/>
</dbReference>
<dbReference type="NCBIfam" id="NF004349">
    <property type="entry name" value="PRK05729.1"/>
    <property type="match status" value="1"/>
</dbReference>
<dbReference type="HAMAP" id="MF_02004">
    <property type="entry name" value="Val_tRNA_synth_type1"/>
    <property type="match status" value="1"/>
</dbReference>
<feature type="domain" description="Aminoacyl-tRNA synthetase class Ia" evidence="17">
    <location>
        <begin position="212"/>
        <end position="782"/>
    </location>
</feature>
<sequence>MTKANGTCETEEQNNCPGDGQPKTAKQLEKEAKKLAKLEKLKQKQEKLASILVKDKSQKKPKVKKEAAVYDVPTPEGEKKDTKIPLPDAYSPQFVEAAWYSWWEKEGFFKPEYGRASVHESNPKGKFVMIIPPPNVTGSLHLGHALTNSIEDCLTRWNRMKGRTTLWVPGSDHAGIATQVVVEKMLWKDEQKTRHEIGREKFIQKVWEWKNANRMKGRTTLWVPGSDHAGIATQVVVEKMLWKDEQKTRHEIGREKFIQKVWEWKNAKGDRISQQLRRLGSSVDWDRYCFTMDPQLCTAVTEAFVQLHESGLIYRSDRLVNWSCTLKSAISDIEVDKRELTGRTLLAIPGYKDKIEFGVLVSFAYKVENSDEEIVVATTRVETMLGDVAVAVHPDDARYAHLHGKSVVHPFCDRKIPIICDTYVTMDFGTGAVKITPAHDHNDYEIGRRHNLPLLTIIDDEGKICGDCGQFTGMKRFDARKSVIEQLKKLNLYRETTENPMVVPICSRSKDVVEPLIKPQWYVKCDGMAADATKVVKSGELKIIPENHTKIWYNWMDGIRDWCISRQLWWGHRIPAYFVIVDDPSIPPGTELDNNYWVSGRTKEEALGKAAKKFNVDESKITLKQDEDVLDTWFSSALFPFSVFAWPQQTDDLQAFYPGTLLETGHDILFFWVARMVFFGQKLMGKLPFNEVYLHPMVRDAHGRKMSKSLGNVIDPMDVIKGIALEDLQKQLEEGNLDKKEIEKAKAGQKQDYPNGIPECGTDALRFALCAYMTQGRDINLDILRVQGYRFFCNKIWNATKFALNFLNADFKPKTTLMSQKITHPLHTLLHGIDASYFKSVNAASYSKDIFAILNGFLSDKSYLQGHRPSLVDSQVLDALDGASLTITDLNSEFPHVTRWWRHIDSLRLDPMFRRCFLNDSEGRVFYKVLSDASPMDRWILSRLSAAVEACNSGFAAYDFPKVTTACYNLWLYELCDVYLECLKPVMYNGQPNEISAGKQTLYTVLDVGLRLLSPFMPFITEELFQRLPRKSSWEPPSICVTPYPEVEENSWRDETLEKEVEFIMKVVHAIRSAKSENNVPNKVKTEAFVISSDEDLLRTLKKYSLIITTLSISSTIHFESKPPTECTVVAISEECQIHLPLKALMESGKDGTTTTTTTTTTTGENKST</sequence>
<dbReference type="InterPro" id="IPR004046">
    <property type="entry name" value="GST_C"/>
</dbReference>
<dbReference type="EMBL" id="AAZO01006527">
    <property type="status" value="NOT_ANNOTATED_CDS"/>
    <property type="molecule type" value="Genomic_DNA"/>
</dbReference>
<evidence type="ECO:0000256" key="3">
    <source>
        <dbReference type="ARBA" id="ARBA00011245"/>
    </source>
</evidence>
<feature type="region of interest" description="Disordered" evidence="15">
    <location>
        <begin position="1"/>
        <end position="27"/>
    </location>
</feature>
<feature type="domain" description="Glutathione S-transferase C-terminal" evidence="16">
    <location>
        <begin position="849"/>
        <end position="904"/>
    </location>
</feature>
<dbReference type="GO" id="GO:0002161">
    <property type="term" value="F:aminoacyl-tRNA deacylase activity"/>
    <property type="evidence" value="ECO:0007669"/>
    <property type="project" value="InterPro"/>
</dbReference>
<evidence type="ECO:0000256" key="2">
    <source>
        <dbReference type="ARBA" id="ARBA00005594"/>
    </source>
</evidence>
<dbReference type="CDD" id="cd00817">
    <property type="entry name" value="ValRS_core"/>
    <property type="match status" value="1"/>
</dbReference>
<dbReference type="GO" id="GO:0005829">
    <property type="term" value="C:cytosol"/>
    <property type="evidence" value="ECO:0007669"/>
    <property type="project" value="TreeGrafter"/>
</dbReference>
<comment type="similarity">
    <text evidence="2 14">Belongs to the class-I aminoacyl-tRNA synthetase family.</text>
</comment>
<evidence type="ECO:0000313" key="20">
    <source>
        <dbReference type="Proteomes" id="UP000009046"/>
    </source>
</evidence>
<dbReference type="AlphaFoldDB" id="A0A1S4MZF3"/>
<dbReference type="CDD" id="cd07962">
    <property type="entry name" value="Anticodon_Ia_Val"/>
    <property type="match status" value="1"/>
</dbReference>
<dbReference type="InterPro" id="IPR009080">
    <property type="entry name" value="tRNAsynth_Ia_anticodon-bd"/>
</dbReference>
<dbReference type="SUPFAM" id="SSF47616">
    <property type="entry name" value="GST C-terminal domain-like"/>
    <property type="match status" value="1"/>
</dbReference>
<dbReference type="InterPro" id="IPR009008">
    <property type="entry name" value="Val/Leu/Ile-tRNA-synth_edit"/>
</dbReference>
<dbReference type="Gene3D" id="3.40.50.620">
    <property type="entry name" value="HUPs"/>
    <property type="match status" value="3"/>
</dbReference>
<evidence type="ECO:0000313" key="19">
    <source>
        <dbReference type="EnsemblMetazoa" id="PHUM537490-PA"/>
    </source>
</evidence>
<protein>
    <recommendedName>
        <fullName evidence="4">valine--tRNA ligase</fullName>
        <ecNumber evidence="4">6.1.1.9</ecNumber>
    </recommendedName>
    <alternativeName>
        <fullName evidence="12">Valyl-tRNA synthetase</fullName>
    </alternativeName>
</protein>
<evidence type="ECO:0000259" key="17">
    <source>
        <dbReference type="Pfam" id="PF00133"/>
    </source>
</evidence>
<comment type="catalytic activity">
    <reaction evidence="13">
        <text>tRNA(Val) + L-valine + ATP = L-valyl-tRNA(Val) + AMP + diphosphate</text>
        <dbReference type="Rhea" id="RHEA:10704"/>
        <dbReference type="Rhea" id="RHEA-COMP:9672"/>
        <dbReference type="Rhea" id="RHEA-COMP:9708"/>
        <dbReference type="ChEBI" id="CHEBI:30616"/>
        <dbReference type="ChEBI" id="CHEBI:33019"/>
        <dbReference type="ChEBI" id="CHEBI:57762"/>
        <dbReference type="ChEBI" id="CHEBI:78442"/>
        <dbReference type="ChEBI" id="CHEBI:78537"/>
        <dbReference type="ChEBI" id="CHEBI:456215"/>
        <dbReference type="EC" id="6.1.1.9"/>
    </reaction>
</comment>
<comment type="subunit">
    <text evidence="3">Monomer.</text>
</comment>
<dbReference type="GO" id="GO:0006438">
    <property type="term" value="P:valyl-tRNA aminoacylation"/>
    <property type="evidence" value="ECO:0007669"/>
    <property type="project" value="InterPro"/>
</dbReference>
<keyword evidence="10" id="KW-0175">Coiled coil</keyword>
<evidence type="ECO:0000256" key="4">
    <source>
        <dbReference type="ARBA" id="ARBA00013169"/>
    </source>
</evidence>
<dbReference type="Gene3D" id="1.10.730.10">
    <property type="entry name" value="Isoleucyl-tRNA Synthetase, Domain 1"/>
    <property type="match status" value="2"/>
</dbReference>
<dbReference type="FunCoup" id="A0A1S4MZF3">
    <property type="interactions" value="1809"/>
</dbReference>
<evidence type="ECO:0000256" key="11">
    <source>
        <dbReference type="ARBA" id="ARBA00023146"/>
    </source>
</evidence>
<dbReference type="SUPFAM" id="SSF47323">
    <property type="entry name" value="Anticodon-binding domain of a subclass of class I aminoacyl-tRNA synthetases"/>
    <property type="match status" value="1"/>
</dbReference>
<dbReference type="InterPro" id="IPR033705">
    <property type="entry name" value="Anticodon_Ia_Val"/>
</dbReference>
<evidence type="ECO:0000256" key="8">
    <source>
        <dbReference type="ARBA" id="ARBA00022840"/>
    </source>
</evidence>
<dbReference type="PANTHER" id="PTHR11946">
    <property type="entry name" value="VALYL-TRNA SYNTHETASES"/>
    <property type="match status" value="1"/>
</dbReference>
<evidence type="ECO:0000256" key="1">
    <source>
        <dbReference type="ARBA" id="ARBA00004496"/>
    </source>
</evidence>
<keyword evidence="6 14" id="KW-0436">Ligase</keyword>
<evidence type="ECO:0000256" key="15">
    <source>
        <dbReference type="SAM" id="MobiDB-lite"/>
    </source>
</evidence>
<dbReference type="PANTHER" id="PTHR11946:SF109">
    <property type="entry name" value="VALINE--TRNA LIGASE"/>
    <property type="match status" value="1"/>
</dbReference>
<keyword evidence="8 14" id="KW-0067">ATP-binding</keyword>
<name>A0A1S4MZF3_PEDHC</name>
<evidence type="ECO:0000256" key="13">
    <source>
        <dbReference type="ARBA" id="ARBA00047552"/>
    </source>
</evidence>
<dbReference type="InterPro" id="IPR002300">
    <property type="entry name" value="aa-tRNA-synth_Ia"/>
</dbReference>
<dbReference type="NCBIfam" id="TIGR00422">
    <property type="entry name" value="valS"/>
    <property type="match status" value="1"/>
</dbReference>
<keyword evidence="11 14" id="KW-0030">Aminoacyl-tRNA synthetase</keyword>
<dbReference type="InterPro" id="IPR001412">
    <property type="entry name" value="aa-tRNA-synth_I_CS"/>
</dbReference>
<evidence type="ECO:0000256" key="12">
    <source>
        <dbReference type="ARBA" id="ARBA00029936"/>
    </source>
</evidence>
<feature type="compositionally biased region" description="Polar residues" evidence="15">
    <location>
        <begin position="1"/>
        <end position="16"/>
    </location>
</feature>
<dbReference type="SUPFAM" id="SSF52374">
    <property type="entry name" value="Nucleotidylyl transferase"/>
    <property type="match status" value="2"/>
</dbReference>
<dbReference type="GO" id="GO:0004832">
    <property type="term" value="F:valine-tRNA ligase activity"/>
    <property type="evidence" value="ECO:0007669"/>
    <property type="project" value="UniProtKB-EC"/>
</dbReference>
<reference evidence="19" key="1">
    <citation type="submission" date="2020-05" db="UniProtKB">
        <authorList>
            <consortium name="EnsemblMetazoa"/>
        </authorList>
    </citation>
    <scope>IDENTIFICATION</scope>
    <source>
        <strain evidence="19">USDA</strain>
    </source>
</reference>
<keyword evidence="9 14" id="KW-0648">Protein biosynthesis</keyword>
<dbReference type="InterPro" id="IPR036282">
    <property type="entry name" value="Glutathione-S-Trfase_C_sf"/>
</dbReference>
<dbReference type="FunFam" id="3.40.50.620:FF:000119">
    <property type="entry name" value="Putative valine--tRNA ligase-like"/>
    <property type="match status" value="1"/>
</dbReference>
<dbReference type="EMBL" id="AAZO01006526">
    <property type="status" value="NOT_ANNOTATED_CDS"/>
    <property type="molecule type" value="Genomic_DNA"/>
</dbReference>
<dbReference type="PRINTS" id="PR00986">
    <property type="entry name" value="TRNASYNTHVAL"/>
</dbReference>
<keyword evidence="7 14" id="KW-0547">Nucleotide-binding</keyword>
<dbReference type="InterPro" id="IPR013155">
    <property type="entry name" value="M/V/L/I-tRNA-synth_anticd-bd"/>
</dbReference>
<dbReference type="EMBL" id="AAZO01006528">
    <property type="status" value="NOT_ANNOTATED_CDS"/>
    <property type="molecule type" value="Genomic_DNA"/>
</dbReference>
<evidence type="ECO:0000256" key="7">
    <source>
        <dbReference type="ARBA" id="ARBA00022741"/>
    </source>
</evidence>
<evidence type="ECO:0000256" key="9">
    <source>
        <dbReference type="ARBA" id="ARBA00022917"/>
    </source>
</evidence>
<dbReference type="Gene3D" id="3.90.740.10">
    <property type="entry name" value="Valyl/Leucyl/Isoleucyl-tRNA synthetase, editing domain"/>
    <property type="match status" value="1"/>
</dbReference>
<proteinExistence type="inferred from homology"/>
<evidence type="ECO:0000256" key="14">
    <source>
        <dbReference type="RuleBase" id="RU363035"/>
    </source>
</evidence>
<dbReference type="Pfam" id="PF00043">
    <property type="entry name" value="GST_C"/>
    <property type="match status" value="1"/>
</dbReference>
<dbReference type="InParanoid" id="A0A1S4MZF3"/>
<dbReference type="FunFam" id="3.40.50.620:FF:000032">
    <property type="entry name" value="Valine--tRNA ligase"/>
    <property type="match status" value="1"/>
</dbReference>
<evidence type="ECO:0000256" key="6">
    <source>
        <dbReference type="ARBA" id="ARBA00022598"/>
    </source>
</evidence>